<evidence type="ECO:0000313" key="2">
    <source>
        <dbReference type="EMBL" id="RLP73338.1"/>
    </source>
</evidence>
<organism evidence="2 3">
    <name type="scientific">Mycetocola tolaasinivorans</name>
    <dbReference type="NCBI Taxonomy" id="76635"/>
    <lineage>
        <taxon>Bacteria</taxon>
        <taxon>Bacillati</taxon>
        <taxon>Actinomycetota</taxon>
        <taxon>Actinomycetes</taxon>
        <taxon>Micrococcales</taxon>
        <taxon>Microbacteriaceae</taxon>
        <taxon>Mycetocola</taxon>
    </lineage>
</organism>
<keyword evidence="1" id="KW-1133">Transmembrane helix</keyword>
<keyword evidence="3" id="KW-1185">Reference proteome</keyword>
<accession>A0A3L7A020</accession>
<keyword evidence="1" id="KW-0472">Membrane</keyword>
<dbReference type="OrthoDB" id="5116168at2"/>
<dbReference type="EMBL" id="RCUX01000014">
    <property type="protein sequence ID" value="RLP73338.1"/>
    <property type="molecule type" value="Genomic_DNA"/>
</dbReference>
<reference evidence="2 3" key="1">
    <citation type="submission" date="2018-10" db="EMBL/GenBank/DDBJ databases">
        <authorList>
            <person name="Li J."/>
        </authorList>
    </citation>
    <scope>NUCLEOTIDE SEQUENCE [LARGE SCALE GENOMIC DNA]</scope>
    <source>
        <strain evidence="2 3">IF 016277</strain>
    </source>
</reference>
<gene>
    <name evidence="2" type="ORF">D9V32_14635</name>
</gene>
<comment type="caution">
    <text evidence="2">The sequence shown here is derived from an EMBL/GenBank/DDBJ whole genome shotgun (WGS) entry which is preliminary data.</text>
</comment>
<dbReference type="InterPro" id="IPR021373">
    <property type="entry name" value="DUF2993"/>
</dbReference>
<sequence>MGECRVSDRDQPEVSANQELFERLNAARLEHEAEPPKPKRTGRRWIVGGVLSVVLAGVLGGGVLIANNLVRGVTEDTVKQLAESAGATFQGPVGVKIKGDWPLFQFLSGSFADVEISAQNAVIRGVPLSFDIRAQGVPIDPKRPADAAQMSLVVDQDGLNDFIKAPTPGGALTLGDGVFGYLEKISGPFGIELGAQITASPAVSGTTLTLKPVGAEITSPVGNLNVDPIVKAILGKDPIPVCLADRLPPGAELNALTVTPQNATIVIDVKDIALTGDLLSSRGKC</sequence>
<evidence type="ECO:0000313" key="3">
    <source>
        <dbReference type="Proteomes" id="UP000272503"/>
    </source>
</evidence>
<dbReference type="Pfam" id="PF11209">
    <property type="entry name" value="LmeA"/>
    <property type="match status" value="1"/>
</dbReference>
<protein>
    <submittedName>
        <fullName evidence="2">DUF2993 domain-containing protein</fullName>
    </submittedName>
</protein>
<dbReference type="AlphaFoldDB" id="A0A3L7A020"/>
<dbReference type="Proteomes" id="UP000272503">
    <property type="component" value="Unassembled WGS sequence"/>
</dbReference>
<evidence type="ECO:0000256" key="1">
    <source>
        <dbReference type="SAM" id="Phobius"/>
    </source>
</evidence>
<feature type="transmembrane region" description="Helical" evidence="1">
    <location>
        <begin position="45"/>
        <end position="66"/>
    </location>
</feature>
<proteinExistence type="predicted"/>
<keyword evidence="1" id="KW-0812">Transmembrane</keyword>
<name>A0A3L7A020_9MICO</name>